<dbReference type="RefSeq" id="WP_289725554.1">
    <property type="nucleotide sequence ID" value="NZ_JAUDUY010000006.1"/>
</dbReference>
<dbReference type="EMBL" id="JAUDUY010000006">
    <property type="protein sequence ID" value="MDM9632189.1"/>
    <property type="molecule type" value="Genomic_DNA"/>
</dbReference>
<dbReference type="InterPro" id="IPR011990">
    <property type="entry name" value="TPR-like_helical_dom_sf"/>
</dbReference>
<sequence>MKRITLLILALCTGFIGLSQMQTPAPSPGAKVEQMVGLTDVTVTYSRPSMRGRTVFGNLVPFDKLWRTGANANTTVSFSDDVTVGGKTLKAGTYAVFTKPMADKWEVMFYMDTNNWGTPADWDASKVAASVTVPSMKASPTAETFTITLDNLNNNGGTLGIWWENTYVGVPFEVPTKAKAMKSIEAAMAGPSGNDYYGAASYYFQEGMEMDKAKEYIDKAVAMNPDAFWMMRQQSLIYAKMGDKAGAIKAAKNSLAAAEKAGNADYVKMNKDSLKEWGAM</sequence>
<evidence type="ECO:0000313" key="3">
    <source>
        <dbReference type="Proteomes" id="UP001174839"/>
    </source>
</evidence>
<keyword evidence="1" id="KW-0732">Signal</keyword>
<dbReference type="SUPFAM" id="SSF48452">
    <property type="entry name" value="TPR-like"/>
    <property type="match status" value="1"/>
</dbReference>
<comment type="caution">
    <text evidence="2">The sequence shown here is derived from an EMBL/GenBank/DDBJ whole genome shotgun (WGS) entry which is preliminary data.</text>
</comment>
<name>A0ABT7WGZ8_9FLAO</name>
<feature type="chain" id="PRO_5047335011" evidence="1">
    <location>
        <begin position="22"/>
        <end position="280"/>
    </location>
</feature>
<dbReference type="Pfam" id="PF11138">
    <property type="entry name" value="DUF2911"/>
    <property type="match status" value="1"/>
</dbReference>
<protein>
    <submittedName>
        <fullName evidence="2">DUF2911 domain-containing protein</fullName>
    </submittedName>
</protein>
<proteinExistence type="predicted"/>
<accession>A0ABT7WGZ8</accession>
<dbReference type="Gene3D" id="1.25.40.10">
    <property type="entry name" value="Tetratricopeptide repeat domain"/>
    <property type="match status" value="1"/>
</dbReference>
<dbReference type="InterPro" id="IPR021314">
    <property type="entry name" value="DUF2911"/>
</dbReference>
<evidence type="ECO:0000256" key="1">
    <source>
        <dbReference type="SAM" id="SignalP"/>
    </source>
</evidence>
<gene>
    <name evidence="2" type="ORF">QU605_11945</name>
</gene>
<keyword evidence="3" id="KW-1185">Reference proteome</keyword>
<dbReference type="Proteomes" id="UP001174839">
    <property type="component" value="Unassembled WGS sequence"/>
</dbReference>
<evidence type="ECO:0000313" key="2">
    <source>
        <dbReference type="EMBL" id="MDM9632189.1"/>
    </source>
</evidence>
<feature type="signal peptide" evidence="1">
    <location>
        <begin position="1"/>
        <end position="21"/>
    </location>
</feature>
<organism evidence="2 3">
    <name type="scientific">Robiginitalea aurantiaca</name>
    <dbReference type="NCBI Taxonomy" id="3056915"/>
    <lineage>
        <taxon>Bacteria</taxon>
        <taxon>Pseudomonadati</taxon>
        <taxon>Bacteroidota</taxon>
        <taxon>Flavobacteriia</taxon>
        <taxon>Flavobacteriales</taxon>
        <taxon>Flavobacteriaceae</taxon>
        <taxon>Robiginitalea</taxon>
    </lineage>
</organism>
<reference evidence="2" key="1">
    <citation type="submission" date="2023-06" db="EMBL/GenBank/DDBJ databases">
        <title>Robiginitalea aurantiacus sp. nov. and Algoriphagus sediminis sp. nov., isolated from coastal sediment.</title>
        <authorList>
            <person name="Zhou Z.Y."/>
            <person name="An J."/>
            <person name="Jia Y.W."/>
            <person name="Du Z.J."/>
        </authorList>
    </citation>
    <scope>NUCLEOTIDE SEQUENCE</scope>
    <source>
        <strain evidence="2">M39</strain>
    </source>
</reference>